<proteinExistence type="predicted"/>
<dbReference type="KEGG" id="mnu:NCTC10166_00117"/>
<dbReference type="RefSeq" id="WP_129719566.1">
    <property type="nucleotide sequence ID" value="NZ_LR214951.1"/>
</dbReference>
<protein>
    <submittedName>
        <fullName evidence="1">Uncharacterized protein</fullName>
    </submittedName>
</protein>
<dbReference type="OrthoDB" id="8477532at2"/>
<evidence type="ECO:0000313" key="1">
    <source>
        <dbReference type="EMBL" id="VEU59160.1"/>
    </source>
</evidence>
<dbReference type="AlphaFoldDB" id="A0A449A4F2"/>
<accession>A0A449A4F2</accession>
<name>A0A449A4F2_9BACT</name>
<evidence type="ECO:0000313" key="2">
    <source>
        <dbReference type="Proteomes" id="UP000289440"/>
    </source>
</evidence>
<dbReference type="EMBL" id="LR214951">
    <property type="protein sequence ID" value="VEU59160.1"/>
    <property type="molecule type" value="Genomic_DNA"/>
</dbReference>
<sequence length="101" mass="11508">MTTSKLFTGDVNGNPFIVLEKLNQELSSKTYYGSTDVTYRKKDEKITETLSASITKSYPIFGTKKYILFASDAAPNLTFFKKANSSLWFYDKSSYKESKKN</sequence>
<organism evidence="1 2">
    <name type="scientific">Mesomycoplasma neurolyticum</name>
    <dbReference type="NCBI Taxonomy" id="2120"/>
    <lineage>
        <taxon>Bacteria</taxon>
        <taxon>Bacillati</taxon>
        <taxon>Mycoplasmatota</taxon>
        <taxon>Mycoplasmoidales</taxon>
        <taxon>Metamycoplasmataceae</taxon>
        <taxon>Mesomycoplasma</taxon>
    </lineage>
</organism>
<reference evidence="1 2" key="1">
    <citation type="submission" date="2019-01" db="EMBL/GenBank/DDBJ databases">
        <authorList>
            <consortium name="Pathogen Informatics"/>
        </authorList>
    </citation>
    <scope>NUCLEOTIDE SEQUENCE [LARGE SCALE GENOMIC DNA]</scope>
    <source>
        <strain evidence="1 2">NCTC10166</strain>
    </source>
</reference>
<dbReference type="Proteomes" id="UP000289440">
    <property type="component" value="Chromosome"/>
</dbReference>
<gene>
    <name evidence="1" type="ORF">NCTC10166_00117</name>
</gene>
<keyword evidence="2" id="KW-1185">Reference proteome</keyword>